<sequence>MKSNYQVKNAIILAAGRGSRLKHLTSNTPKPLLAPKGIPFIEAIINNLKEKGINEVYVVVGYLKEQFRYLEEKFGVKLIENKIWNKGNNITSIYAASHVLDNTLIINGDIIMKENVIQTQYPYSLTYAESNEDIDEWIVEIDKDEQVLNFNKEGLGKKGLYQREIIFITREIAQEIEKQKENFDIEEYQEYMMLTISKQKGIPFKVMEIPKNTIFDLDTVEEFEDYSKSA</sequence>
<dbReference type="InterPro" id="IPR050065">
    <property type="entry name" value="GlmU-like"/>
</dbReference>
<protein>
    <recommendedName>
        <fullName evidence="3">MobA-like NTP transferase domain-containing protein</fullName>
    </recommendedName>
</protein>
<feature type="domain" description="MobA-like NTP transferase" evidence="3">
    <location>
        <begin position="10"/>
        <end position="117"/>
    </location>
</feature>
<name>A0A4R0XUW3_9MOLU</name>
<dbReference type="InterPro" id="IPR025877">
    <property type="entry name" value="MobA-like_NTP_Trfase"/>
</dbReference>
<keyword evidence="2" id="KW-0548">Nucleotidyltransferase</keyword>
<dbReference type="OrthoDB" id="389074at2"/>
<evidence type="ECO:0000259" key="3">
    <source>
        <dbReference type="Pfam" id="PF12804"/>
    </source>
</evidence>
<evidence type="ECO:0000256" key="2">
    <source>
        <dbReference type="ARBA" id="ARBA00022695"/>
    </source>
</evidence>
<evidence type="ECO:0000313" key="5">
    <source>
        <dbReference type="Proteomes" id="UP000294192"/>
    </source>
</evidence>
<dbReference type="GO" id="GO:0016779">
    <property type="term" value="F:nucleotidyltransferase activity"/>
    <property type="evidence" value="ECO:0007669"/>
    <property type="project" value="UniProtKB-KW"/>
</dbReference>
<evidence type="ECO:0000313" key="4">
    <source>
        <dbReference type="EMBL" id="TCG11489.1"/>
    </source>
</evidence>
<dbReference type="Pfam" id="PF12804">
    <property type="entry name" value="NTP_transf_3"/>
    <property type="match status" value="1"/>
</dbReference>
<dbReference type="RefSeq" id="WP_131598795.1">
    <property type="nucleotide sequence ID" value="NZ_CBDBYK010000004.1"/>
</dbReference>
<accession>A0A4R0XUW3</accession>
<dbReference type="InterPro" id="IPR029044">
    <property type="entry name" value="Nucleotide-diphossugar_trans"/>
</dbReference>
<evidence type="ECO:0000256" key="1">
    <source>
        <dbReference type="ARBA" id="ARBA00022679"/>
    </source>
</evidence>
<comment type="caution">
    <text evidence="4">The sequence shown here is derived from an EMBL/GenBank/DDBJ whole genome shotgun (WGS) entry which is preliminary data.</text>
</comment>
<keyword evidence="5" id="KW-1185">Reference proteome</keyword>
<dbReference type="Proteomes" id="UP000294192">
    <property type="component" value="Unassembled WGS sequence"/>
</dbReference>
<dbReference type="AlphaFoldDB" id="A0A4R0XUW3"/>
<dbReference type="SUPFAM" id="SSF53448">
    <property type="entry name" value="Nucleotide-diphospho-sugar transferases"/>
    <property type="match status" value="1"/>
</dbReference>
<reference evidence="4 5" key="1">
    <citation type="submission" date="2018-02" db="EMBL/GenBank/DDBJ databases">
        <title>Mycoplasma marinum and Mycoplasma todarodis sp. nov., moderately halophilic and psychrotolerant mycoplasmas isolated from cephalopods.</title>
        <authorList>
            <person name="Viver T."/>
        </authorList>
    </citation>
    <scope>NUCLEOTIDE SEQUENCE [LARGE SCALE GENOMIC DNA]</scope>
    <source>
        <strain evidence="4 5">PE</strain>
    </source>
</reference>
<keyword evidence="1" id="KW-0808">Transferase</keyword>
<organism evidence="4 5">
    <name type="scientific">Mycoplasma marinum</name>
    <dbReference type="NCBI Taxonomy" id="1937190"/>
    <lineage>
        <taxon>Bacteria</taxon>
        <taxon>Bacillati</taxon>
        <taxon>Mycoplasmatota</taxon>
        <taxon>Mollicutes</taxon>
        <taxon>Mycoplasmataceae</taxon>
        <taxon>Mycoplasma</taxon>
    </lineage>
</organism>
<proteinExistence type="predicted"/>
<dbReference type="PANTHER" id="PTHR43584">
    <property type="entry name" value="NUCLEOTIDYL TRANSFERASE"/>
    <property type="match status" value="1"/>
</dbReference>
<dbReference type="Gene3D" id="3.90.550.10">
    <property type="entry name" value="Spore Coat Polysaccharide Biosynthesis Protein SpsA, Chain A"/>
    <property type="match status" value="1"/>
</dbReference>
<gene>
    <name evidence="4" type="ORF">C4B24_01895</name>
</gene>
<dbReference type="EMBL" id="PSZO01000006">
    <property type="protein sequence ID" value="TCG11489.1"/>
    <property type="molecule type" value="Genomic_DNA"/>
</dbReference>
<dbReference type="PANTHER" id="PTHR43584:SF5">
    <property type="entry name" value="PROTEIN LICC"/>
    <property type="match status" value="1"/>
</dbReference>